<feature type="domain" description="Apple" evidence="1">
    <location>
        <begin position="1"/>
        <end position="88"/>
    </location>
</feature>
<comment type="caution">
    <text evidence="2">The sequence shown here is derived from an EMBL/GenBank/DDBJ whole genome shotgun (WGS) entry which is preliminary data.</text>
</comment>
<reference evidence="2" key="1">
    <citation type="submission" date="2023-01" db="EMBL/GenBank/DDBJ databases">
        <title>Genome assembly of the deep-sea coral Lophelia pertusa.</title>
        <authorList>
            <person name="Herrera S."/>
            <person name="Cordes E."/>
        </authorList>
    </citation>
    <scope>NUCLEOTIDE SEQUENCE</scope>
    <source>
        <strain evidence="2">USNM1676648</strain>
        <tissue evidence="2">Polyp</tissue>
    </source>
</reference>
<name>A0A9X0D8W4_9CNID</name>
<dbReference type="Pfam" id="PF00024">
    <property type="entry name" value="PAN_1"/>
    <property type="match status" value="1"/>
</dbReference>
<protein>
    <recommendedName>
        <fullName evidence="1">Apple domain-containing protein</fullName>
    </recommendedName>
</protein>
<proteinExistence type="predicted"/>
<feature type="non-terminal residue" evidence="2">
    <location>
        <position position="89"/>
    </location>
</feature>
<dbReference type="AlphaFoldDB" id="A0A9X0D8W4"/>
<sequence length="89" mass="10661">RNRELYFPAYYFIAERRLMNHKIKTVQVKDMDQCDLLCYLDDDCVSLNIKKDRDSANQHECELNNSTHLEHDEDLTIAKDPDYFYRGAK</sequence>
<feature type="non-terminal residue" evidence="2">
    <location>
        <position position="1"/>
    </location>
</feature>
<dbReference type="InterPro" id="IPR003609">
    <property type="entry name" value="Pan_app"/>
</dbReference>
<dbReference type="Proteomes" id="UP001163046">
    <property type="component" value="Unassembled WGS sequence"/>
</dbReference>
<accession>A0A9X0D8W4</accession>
<dbReference type="PROSITE" id="PS50948">
    <property type="entry name" value="PAN"/>
    <property type="match status" value="1"/>
</dbReference>
<dbReference type="OrthoDB" id="5955141at2759"/>
<evidence type="ECO:0000313" key="2">
    <source>
        <dbReference type="EMBL" id="KAJ7390851.1"/>
    </source>
</evidence>
<keyword evidence="3" id="KW-1185">Reference proteome</keyword>
<organism evidence="2 3">
    <name type="scientific">Desmophyllum pertusum</name>
    <dbReference type="NCBI Taxonomy" id="174260"/>
    <lineage>
        <taxon>Eukaryota</taxon>
        <taxon>Metazoa</taxon>
        <taxon>Cnidaria</taxon>
        <taxon>Anthozoa</taxon>
        <taxon>Hexacorallia</taxon>
        <taxon>Scleractinia</taxon>
        <taxon>Caryophylliina</taxon>
        <taxon>Caryophylliidae</taxon>
        <taxon>Desmophyllum</taxon>
    </lineage>
</organism>
<evidence type="ECO:0000313" key="3">
    <source>
        <dbReference type="Proteomes" id="UP001163046"/>
    </source>
</evidence>
<dbReference type="EMBL" id="MU825410">
    <property type="protein sequence ID" value="KAJ7390851.1"/>
    <property type="molecule type" value="Genomic_DNA"/>
</dbReference>
<evidence type="ECO:0000259" key="1">
    <source>
        <dbReference type="PROSITE" id="PS50948"/>
    </source>
</evidence>
<gene>
    <name evidence="2" type="ORF">OS493_021738</name>
</gene>